<proteinExistence type="predicted"/>
<evidence type="ECO:0000313" key="2">
    <source>
        <dbReference type="Proteomes" id="UP001298681"/>
    </source>
</evidence>
<dbReference type="RefSeq" id="WP_191395473.1">
    <property type="nucleotide sequence ID" value="NZ_JAKNHQ010000004.1"/>
</dbReference>
<protein>
    <submittedName>
        <fullName evidence="1">Spore coat protein</fullName>
    </submittedName>
</protein>
<sequence>MALTEKELSAIEDQLSCEKLLIAKCKAYAQQCTDPELKQKCNAIAGKHQTHYEKLLSFLN</sequence>
<reference evidence="1 2" key="1">
    <citation type="submission" date="2022-01" db="EMBL/GenBank/DDBJ databases">
        <title>Collection of gut derived symbiotic bacterial strains cultured from healthy donors.</title>
        <authorList>
            <person name="Lin H."/>
            <person name="Kohout C."/>
            <person name="Waligurski E."/>
            <person name="Pamer E.G."/>
        </authorList>
    </citation>
    <scope>NUCLEOTIDE SEQUENCE [LARGE SCALE GENOMIC DNA]</scope>
    <source>
        <strain evidence="1 2">DFI.7.58</strain>
    </source>
</reference>
<accession>A0ABS9MI85</accession>
<gene>
    <name evidence="1" type="ORF">L0P57_04620</name>
</gene>
<evidence type="ECO:0000313" key="1">
    <source>
        <dbReference type="EMBL" id="MCG4610218.1"/>
    </source>
</evidence>
<dbReference type="EMBL" id="JAKNHQ010000004">
    <property type="protein sequence ID" value="MCG4610218.1"/>
    <property type="molecule type" value="Genomic_DNA"/>
</dbReference>
<name>A0ABS9MI85_9FIRM</name>
<keyword evidence="1" id="KW-0946">Virion</keyword>
<keyword evidence="2" id="KW-1185">Reference proteome</keyword>
<organism evidence="1 2">
    <name type="scientific">Anaeromassilibacillus senegalensis</name>
    <dbReference type="NCBI Taxonomy" id="1673717"/>
    <lineage>
        <taxon>Bacteria</taxon>
        <taxon>Bacillati</taxon>
        <taxon>Bacillota</taxon>
        <taxon>Clostridia</taxon>
        <taxon>Eubacteriales</taxon>
        <taxon>Acutalibacteraceae</taxon>
        <taxon>Anaeromassilibacillus</taxon>
    </lineage>
</organism>
<dbReference type="Proteomes" id="UP001298681">
    <property type="component" value="Unassembled WGS sequence"/>
</dbReference>
<comment type="caution">
    <text evidence="1">The sequence shown here is derived from an EMBL/GenBank/DDBJ whole genome shotgun (WGS) entry which is preliminary data.</text>
</comment>
<keyword evidence="1" id="KW-0167">Capsid protein</keyword>